<dbReference type="HOGENOM" id="CLU_113983_0_0_6"/>
<accession>N9CM96</accession>
<comment type="caution">
    <text evidence="1">The sequence shown here is derived from an EMBL/GenBank/DDBJ whole genome shotgun (WGS) entry which is preliminary data.</text>
</comment>
<protein>
    <submittedName>
        <fullName evidence="1">Uncharacterized protein</fullName>
    </submittedName>
</protein>
<dbReference type="EMBL" id="APPZ01000009">
    <property type="protein sequence ID" value="ENV71634.1"/>
    <property type="molecule type" value="Genomic_DNA"/>
</dbReference>
<dbReference type="PROSITE" id="PS51257">
    <property type="entry name" value="PROKAR_LIPOPROTEIN"/>
    <property type="match status" value="1"/>
</dbReference>
<organism evidence="1 2">
    <name type="scientific">Acinetobacter johnsonii ANC 3681</name>
    <dbReference type="NCBI Taxonomy" id="1217662"/>
    <lineage>
        <taxon>Bacteria</taxon>
        <taxon>Pseudomonadati</taxon>
        <taxon>Pseudomonadota</taxon>
        <taxon>Gammaproteobacteria</taxon>
        <taxon>Moraxellales</taxon>
        <taxon>Moraxellaceae</taxon>
        <taxon>Acinetobacter</taxon>
    </lineage>
</organism>
<gene>
    <name evidence="1" type="ORF">F946_02994</name>
</gene>
<reference evidence="1 2" key="1">
    <citation type="submission" date="2013-02" db="EMBL/GenBank/DDBJ databases">
        <title>The Genome Sequence of Acinetobacter johnsonii ANC 3681.</title>
        <authorList>
            <consortium name="The Broad Institute Genome Sequencing Platform"/>
            <consortium name="The Broad Institute Genome Sequencing Center for Infectious Disease"/>
            <person name="Cerqueira G."/>
            <person name="Feldgarden M."/>
            <person name="Courvalin P."/>
            <person name="Perichon B."/>
            <person name="Grillot-Courvalin C."/>
            <person name="Clermont D."/>
            <person name="Rocha E."/>
            <person name="Yoon E.-J."/>
            <person name="Nemec A."/>
            <person name="Walker B."/>
            <person name="Young S.K."/>
            <person name="Zeng Q."/>
            <person name="Gargeya S."/>
            <person name="Fitzgerald M."/>
            <person name="Haas B."/>
            <person name="Abouelleil A."/>
            <person name="Alvarado L."/>
            <person name="Arachchi H.M."/>
            <person name="Berlin A.M."/>
            <person name="Chapman S.B."/>
            <person name="Dewar J."/>
            <person name="Goldberg J."/>
            <person name="Griggs A."/>
            <person name="Gujja S."/>
            <person name="Hansen M."/>
            <person name="Howarth C."/>
            <person name="Imamovic A."/>
            <person name="Larimer J."/>
            <person name="McCowan C."/>
            <person name="Murphy C."/>
            <person name="Neiman D."/>
            <person name="Pearson M."/>
            <person name="Priest M."/>
            <person name="Roberts A."/>
            <person name="Saif S."/>
            <person name="Shea T."/>
            <person name="Sisk P."/>
            <person name="Sykes S."/>
            <person name="Wortman J."/>
            <person name="Nusbaum C."/>
            <person name="Birren B."/>
        </authorList>
    </citation>
    <scope>NUCLEOTIDE SEQUENCE [LARGE SCALE GENOMIC DNA]</scope>
    <source>
        <strain evidence="1 2">ANC 3681</strain>
    </source>
</reference>
<evidence type="ECO:0000313" key="2">
    <source>
        <dbReference type="Proteomes" id="UP000018444"/>
    </source>
</evidence>
<proteinExistence type="predicted"/>
<dbReference type="Proteomes" id="UP000018444">
    <property type="component" value="Unassembled WGS sequence"/>
</dbReference>
<dbReference type="RefSeq" id="WP_004984019.1">
    <property type="nucleotide sequence ID" value="NZ_KB849707.1"/>
</dbReference>
<dbReference type="AlphaFoldDB" id="N9CM96"/>
<dbReference type="GeneID" id="56340139"/>
<evidence type="ECO:0000313" key="1">
    <source>
        <dbReference type="EMBL" id="ENV71634.1"/>
    </source>
</evidence>
<sequence length="184" mass="20506">MKNNFLVIFLISIVVYGCNSSDLSDGGSLNYKEYESKEIKCGKKRIKILSSCYDSEEGLVDRGSGGIVRQCKSSKLLIDEKTVINLPIIDKINNKEKIILEEGYLSPISFSCIEHEGNSFVLINQGISNNVNAMTVEEVNEFRKPVVLNLNGVITPKKDAKKIIDNMKIKRIKVISANAVYGKE</sequence>
<name>N9CM96_ACIJO</name>